<dbReference type="PANTHER" id="PTHR30572">
    <property type="entry name" value="MEMBRANE COMPONENT OF TRANSPORTER-RELATED"/>
    <property type="match status" value="1"/>
</dbReference>
<keyword evidence="4 7" id="KW-1133">Transmembrane helix</keyword>
<comment type="similarity">
    <text evidence="6">Belongs to the ABC-4 integral membrane protein family.</text>
</comment>
<evidence type="ECO:0000256" key="6">
    <source>
        <dbReference type="ARBA" id="ARBA00038076"/>
    </source>
</evidence>
<feature type="domain" description="MacB-like periplasmic core" evidence="9">
    <location>
        <begin position="20"/>
        <end position="231"/>
    </location>
</feature>
<feature type="domain" description="ABC3 transporter permease C-terminal" evidence="8">
    <location>
        <begin position="685"/>
        <end position="799"/>
    </location>
</feature>
<evidence type="ECO:0000256" key="5">
    <source>
        <dbReference type="ARBA" id="ARBA00023136"/>
    </source>
</evidence>
<dbReference type="GO" id="GO:0005886">
    <property type="term" value="C:plasma membrane"/>
    <property type="evidence" value="ECO:0007669"/>
    <property type="project" value="UniProtKB-SubCell"/>
</dbReference>
<dbReference type="InterPro" id="IPR017800">
    <property type="entry name" value="ADOP"/>
</dbReference>
<feature type="transmembrane region" description="Helical" evidence="7">
    <location>
        <begin position="769"/>
        <end position="789"/>
    </location>
</feature>
<dbReference type="EMBL" id="JAENIL010000019">
    <property type="protein sequence ID" value="MBK1877566.1"/>
    <property type="molecule type" value="Genomic_DNA"/>
</dbReference>
<gene>
    <name evidence="10" type="ORF">JIN87_11855</name>
</gene>
<evidence type="ECO:0000259" key="8">
    <source>
        <dbReference type="Pfam" id="PF02687"/>
    </source>
</evidence>
<keyword evidence="5 7" id="KW-0472">Membrane</keyword>
<proteinExistence type="inferred from homology"/>
<feature type="domain" description="MacB-like periplasmic core" evidence="9">
    <location>
        <begin position="527"/>
        <end position="644"/>
    </location>
</feature>
<comment type="caution">
    <text evidence="10">The sequence shown here is derived from an EMBL/GenBank/DDBJ whole genome shotgun (WGS) entry which is preliminary data.</text>
</comment>
<feature type="transmembrane region" description="Helical" evidence="7">
    <location>
        <begin position="412"/>
        <end position="436"/>
    </location>
</feature>
<evidence type="ECO:0000256" key="3">
    <source>
        <dbReference type="ARBA" id="ARBA00022692"/>
    </source>
</evidence>
<dbReference type="GO" id="GO:0022857">
    <property type="term" value="F:transmembrane transporter activity"/>
    <property type="evidence" value="ECO:0007669"/>
    <property type="project" value="TreeGrafter"/>
</dbReference>
<evidence type="ECO:0000256" key="4">
    <source>
        <dbReference type="ARBA" id="ARBA00022989"/>
    </source>
</evidence>
<dbReference type="Pfam" id="PF02687">
    <property type="entry name" value="FtsX"/>
    <property type="match status" value="2"/>
</dbReference>
<protein>
    <submittedName>
        <fullName evidence="10">ABC transporter permease</fullName>
    </submittedName>
</protein>
<feature type="transmembrane region" description="Helical" evidence="7">
    <location>
        <begin position="738"/>
        <end position="757"/>
    </location>
</feature>
<evidence type="ECO:0000256" key="1">
    <source>
        <dbReference type="ARBA" id="ARBA00004651"/>
    </source>
</evidence>
<evidence type="ECO:0000256" key="2">
    <source>
        <dbReference type="ARBA" id="ARBA00022475"/>
    </source>
</evidence>
<dbReference type="NCBIfam" id="TIGR03434">
    <property type="entry name" value="ADOP"/>
    <property type="match status" value="1"/>
</dbReference>
<evidence type="ECO:0000313" key="11">
    <source>
        <dbReference type="Proteomes" id="UP000617628"/>
    </source>
</evidence>
<dbReference type="Pfam" id="PF12704">
    <property type="entry name" value="MacB_PCD"/>
    <property type="match status" value="2"/>
</dbReference>
<keyword evidence="3 7" id="KW-0812">Transmembrane</keyword>
<dbReference type="Proteomes" id="UP000617628">
    <property type="component" value="Unassembled WGS sequence"/>
</dbReference>
<dbReference type="InterPro" id="IPR025857">
    <property type="entry name" value="MacB_PCD"/>
</dbReference>
<name>A0A934VLA9_9BACT</name>
<dbReference type="InterPro" id="IPR003838">
    <property type="entry name" value="ABC3_permease_C"/>
</dbReference>
<comment type="subcellular location">
    <subcellularLocation>
        <location evidence="1">Cell membrane</location>
        <topology evidence="1">Multi-pass membrane protein</topology>
    </subcellularLocation>
</comment>
<feature type="transmembrane region" description="Helical" evidence="7">
    <location>
        <begin position="324"/>
        <end position="345"/>
    </location>
</feature>
<feature type="transmembrane region" description="Helical" evidence="7">
    <location>
        <begin position="20"/>
        <end position="45"/>
    </location>
</feature>
<feature type="transmembrane region" description="Helical" evidence="7">
    <location>
        <begin position="267"/>
        <end position="288"/>
    </location>
</feature>
<dbReference type="RefSeq" id="WP_200355777.1">
    <property type="nucleotide sequence ID" value="NZ_JAENIL010000019.1"/>
</dbReference>
<evidence type="ECO:0000313" key="10">
    <source>
        <dbReference type="EMBL" id="MBK1877566.1"/>
    </source>
</evidence>
<feature type="transmembrane region" description="Helical" evidence="7">
    <location>
        <begin position="366"/>
        <end position="387"/>
    </location>
</feature>
<feature type="domain" description="ABC3 transporter permease C-terminal" evidence="8">
    <location>
        <begin position="275"/>
        <end position="392"/>
    </location>
</feature>
<evidence type="ECO:0000259" key="9">
    <source>
        <dbReference type="Pfam" id="PF12704"/>
    </source>
</evidence>
<feature type="transmembrane region" description="Helical" evidence="7">
    <location>
        <begin position="673"/>
        <end position="701"/>
    </location>
</feature>
<evidence type="ECO:0000256" key="7">
    <source>
        <dbReference type="SAM" id="Phobius"/>
    </source>
</evidence>
<reference evidence="10" key="1">
    <citation type="submission" date="2021-01" db="EMBL/GenBank/DDBJ databases">
        <title>Modified the classification status of verrucomicrobia.</title>
        <authorList>
            <person name="Feng X."/>
        </authorList>
    </citation>
    <scope>NUCLEOTIDE SEQUENCE</scope>
    <source>
        <strain evidence="10">KCTC 13126</strain>
    </source>
</reference>
<dbReference type="InterPro" id="IPR050250">
    <property type="entry name" value="Macrolide_Exporter_MacB"/>
</dbReference>
<dbReference type="PANTHER" id="PTHR30572:SF4">
    <property type="entry name" value="ABC TRANSPORTER PERMEASE YTRF"/>
    <property type="match status" value="1"/>
</dbReference>
<keyword evidence="2" id="KW-1003">Cell membrane</keyword>
<sequence>MKSDFIASLRLIRNHPWFSLAIIVTLAFGIGINTTVFTLANAVLFKPVPFPDGERLVSVSGRHPKNENWRMNLSYPDFTEFQAQTKSLEQLEGVNRFQAILSETGVAPERFSAARVTPDLFDMLQTLPAEGRPFSEQDFLDGSNRTALISSKAWKTRYGNDPDVIGSIVRLNGEATEIIGIMPDQFRFPSNEDVWIPYRPENAREDRSKRPLQAFAMLSPGSNINDANAELSLVAANISQEHPETNEDIGVDVLTFHERFNGGPIRIVFLAMMTATAFVLLIACSNVANLLLSRALTRRQEISIRSALGGRRSQIVRQLLTESVSLSILGGILGLTITALGVHAFDQATQDVGKPSWILFELDHRVFIYFALISIGSGLLFGILPAFRASRLDLNNILKDGVRGSDSKRTKLLSSGLVAFQFAMTFVLLTGAGLMLRSFFQARGLNDFLPAETTLTASIGLPERAEERYATPEKRREFYKELKTRLENLQRAKQVVLSSHLPGLGAAKKNIEIDGQEITDPENPPRASYIVQSEGYFSLTNIPLQEGRSFLNTDIESNQRVAIASEEFANKHWPEESALGKRFCFPEKDKERDWITIVGVVSDIVQEGQNEDAPPLVYLPHSQQPWGYMNIMLAIGDNPLSATSDLKTIVQDLDTDLPVFNIRTLKQAMERNYWFLNVFGTLFLSFAAIGLIMASIGIYASVAQSTARRVQEIGIRIALGAHPSHVARLVLKRGILQMAAGLIAGLALAFSTTHLLSGNLLFRVSPRDPIVFTFAIAMLAAIGTAASWLPARRATKLSPTQALRED</sequence>
<dbReference type="AlphaFoldDB" id="A0A934VLA9"/>
<accession>A0A934VLA9</accession>
<organism evidence="10 11">
    <name type="scientific">Pelagicoccus mobilis</name>
    <dbReference type="NCBI Taxonomy" id="415221"/>
    <lineage>
        <taxon>Bacteria</taxon>
        <taxon>Pseudomonadati</taxon>
        <taxon>Verrucomicrobiota</taxon>
        <taxon>Opitutia</taxon>
        <taxon>Puniceicoccales</taxon>
        <taxon>Pelagicoccaceae</taxon>
        <taxon>Pelagicoccus</taxon>
    </lineage>
</organism>
<keyword evidence="11" id="KW-1185">Reference proteome</keyword>